<name>A0A0R3TPS3_RODNA</name>
<dbReference type="GO" id="GO:0052717">
    <property type="term" value="F:tRNA-specific adenosine-34 deaminase activity"/>
    <property type="evidence" value="ECO:0007669"/>
    <property type="project" value="TreeGrafter"/>
</dbReference>
<evidence type="ECO:0000313" key="11">
    <source>
        <dbReference type="Proteomes" id="UP000278807"/>
    </source>
</evidence>
<feature type="transmembrane region" description="Helical" evidence="8">
    <location>
        <begin position="28"/>
        <end position="51"/>
    </location>
</feature>
<dbReference type="WBParaSite" id="HNAJ_0000949001-mRNA-1">
    <property type="protein sequence ID" value="HNAJ_0000949001-mRNA-1"/>
    <property type="gene ID" value="HNAJ_0000949001"/>
</dbReference>
<sequence>MASSSPFYDKPLKEYRDKITVWHPQIEIWGATQGMLIGALCVAGSSLFILVRMRLFFNLYSHHHFFATAMPCIVFPTFGYLIFQDLCVDRKIVAGLRYPELRKSFCPTCFETRGSLIQTTAGVVAPLIFSFVCCAASSLSFRTYPVPEVNKTRKVLRLIRKSCGSFKTSLIFLTGAQLLAGIGDYHVNAAKSSLIFGDHLESEQISEIIKVLNTSGIETSFVPLENGIDKSESIVPVKRPKLEENEFAFTTDVNQLCAVIEPANWCSKGHNVPALCATVEPLSKMSSCISVLARLKHLPKELGHLKRAFVKQSGSNRCGRILLGLASQKFTEENAKVLASQLAKKTGILEPTVEFCFAPLCQPRSCRQQKALASLTKDMGGLRSWPFNFHSDQKLESLLSLGSVKDRLNDSAKPYFTDEDREWHNHWLRRAVNLSENGSVDGTNASCDPEKPDSVCSCIVIHEPSVKKRDVNSNPVPLVETTSENAKSYIDHAPMRAANELGRLNLKQSERYLLTDCDVYLSMEPCIMCSMALLHSRVGRVFIAKRLSSIGGMLSRWKLPLVKAVNHHFLTFAPSSETTNQ</sequence>
<evidence type="ECO:0000256" key="6">
    <source>
        <dbReference type="ARBA" id="ARBA00023136"/>
    </source>
</evidence>
<dbReference type="AlphaFoldDB" id="A0A0R3TPS3"/>
<dbReference type="Pfam" id="PF07114">
    <property type="entry name" value="TMEM126"/>
    <property type="match status" value="1"/>
</dbReference>
<dbReference type="OrthoDB" id="3180714at2759"/>
<evidence type="ECO:0000256" key="4">
    <source>
        <dbReference type="ARBA" id="ARBA00022989"/>
    </source>
</evidence>
<dbReference type="InterPro" id="IPR002125">
    <property type="entry name" value="CMP_dCMP_dom"/>
</dbReference>
<dbReference type="PROSITE" id="PS51747">
    <property type="entry name" value="CYT_DCMP_DEAMINASES_2"/>
    <property type="match status" value="1"/>
</dbReference>
<organism evidence="12">
    <name type="scientific">Rodentolepis nana</name>
    <name type="common">Dwarf tapeworm</name>
    <name type="synonym">Hymenolepis nana</name>
    <dbReference type="NCBI Taxonomy" id="102285"/>
    <lineage>
        <taxon>Eukaryota</taxon>
        <taxon>Metazoa</taxon>
        <taxon>Spiralia</taxon>
        <taxon>Lophotrochozoa</taxon>
        <taxon>Platyhelminthes</taxon>
        <taxon>Cestoda</taxon>
        <taxon>Eucestoda</taxon>
        <taxon>Cyclophyllidea</taxon>
        <taxon>Hymenolepididae</taxon>
        <taxon>Rodentolepis</taxon>
    </lineage>
</organism>
<dbReference type="GO" id="GO:0008033">
    <property type="term" value="P:tRNA processing"/>
    <property type="evidence" value="ECO:0007669"/>
    <property type="project" value="UniProtKB-KW"/>
</dbReference>
<dbReference type="Pfam" id="PF00383">
    <property type="entry name" value="dCMP_cyt_deam_1"/>
    <property type="match status" value="1"/>
</dbReference>
<keyword evidence="5" id="KW-0496">Mitochondrion</keyword>
<evidence type="ECO:0000259" key="9">
    <source>
        <dbReference type="PROSITE" id="PS51747"/>
    </source>
</evidence>
<dbReference type="SUPFAM" id="SSF53927">
    <property type="entry name" value="Cytidine deaminase-like"/>
    <property type="match status" value="1"/>
</dbReference>
<dbReference type="EMBL" id="UZAE01012629">
    <property type="protein sequence ID" value="VDO06004.1"/>
    <property type="molecule type" value="Genomic_DNA"/>
</dbReference>
<reference evidence="12" key="1">
    <citation type="submission" date="2017-02" db="UniProtKB">
        <authorList>
            <consortium name="WormBaseParasite"/>
        </authorList>
    </citation>
    <scope>IDENTIFICATION</scope>
</reference>
<keyword evidence="2 8" id="KW-0812">Transmembrane</keyword>
<evidence type="ECO:0000256" key="7">
    <source>
        <dbReference type="ARBA" id="ARBA00038160"/>
    </source>
</evidence>
<dbReference type="InterPro" id="IPR009801">
    <property type="entry name" value="TMEM126"/>
</dbReference>
<dbReference type="Gene3D" id="3.40.140.10">
    <property type="entry name" value="Cytidine Deaminase, domain 2"/>
    <property type="match status" value="1"/>
</dbReference>
<evidence type="ECO:0000256" key="1">
    <source>
        <dbReference type="ARBA" id="ARBA00004225"/>
    </source>
</evidence>
<keyword evidence="4 8" id="KW-1133">Transmembrane helix</keyword>
<proteinExistence type="inferred from homology"/>
<dbReference type="PANTHER" id="PTHR11079:SF156">
    <property type="entry name" value="INACTIVE TRNA-SPECIFIC ADENOSINE DEAMINASE-LIKE PROTEIN 3-RELATED"/>
    <property type="match status" value="1"/>
</dbReference>
<evidence type="ECO:0000256" key="2">
    <source>
        <dbReference type="ARBA" id="ARBA00022692"/>
    </source>
</evidence>
<dbReference type="STRING" id="102285.A0A0R3TPS3"/>
<protein>
    <submittedName>
        <fullName evidence="12">CMP/dCMP-type deaminase domain-containing protein</fullName>
    </submittedName>
</protein>
<evidence type="ECO:0000256" key="3">
    <source>
        <dbReference type="ARBA" id="ARBA00022694"/>
    </source>
</evidence>
<evidence type="ECO:0000313" key="10">
    <source>
        <dbReference type="EMBL" id="VDO06004.1"/>
    </source>
</evidence>
<keyword evidence="11" id="KW-1185">Reference proteome</keyword>
<feature type="transmembrane region" description="Helical" evidence="8">
    <location>
        <begin position="63"/>
        <end position="83"/>
    </location>
</feature>
<comment type="similarity">
    <text evidence="7">Belongs to the cytidine and deoxycytidylate deaminase family. ADAT3 subfamily.</text>
</comment>
<reference evidence="10 11" key="2">
    <citation type="submission" date="2018-11" db="EMBL/GenBank/DDBJ databases">
        <authorList>
            <consortium name="Pathogen Informatics"/>
        </authorList>
    </citation>
    <scope>NUCLEOTIDE SEQUENCE [LARGE SCALE GENOMIC DNA]</scope>
</reference>
<evidence type="ECO:0000256" key="8">
    <source>
        <dbReference type="SAM" id="Phobius"/>
    </source>
</evidence>
<dbReference type="Proteomes" id="UP000278807">
    <property type="component" value="Unassembled WGS sequence"/>
</dbReference>
<accession>A0A0R3TPS3</accession>
<feature type="domain" description="CMP/dCMP-type deaminase" evidence="9">
    <location>
        <begin position="422"/>
        <end position="554"/>
    </location>
</feature>
<dbReference type="GO" id="GO:0005634">
    <property type="term" value="C:nucleus"/>
    <property type="evidence" value="ECO:0007669"/>
    <property type="project" value="TreeGrafter"/>
</dbReference>
<dbReference type="GO" id="GO:0031966">
    <property type="term" value="C:mitochondrial membrane"/>
    <property type="evidence" value="ECO:0007669"/>
    <property type="project" value="UniProtKB-SubCell"/>
</dbReference>
<dbReference type="PANTHER" id="PTHR11079">
    <property type="entry name" value="CYTOSINE DEAMINASE FAMILY MEMBER"/>
    <property type="match status" value="1"/>
</dbReference>
<comment type="subcellular location">
    <subcellularLocation>
        <location evidence="1">Mitochondrion membrane</location>
        <topology evidence="1">Multi-pass membrane protein</topology>
    </subcellularLocation>
</comment>
<keyword evidence="3" id="KW-0819">tRNA processing</keyword>
<gene>
    <name evidence="10" type="ORF">HNAJ_LOCUS9486</name>
</gene>
<keyword evidence="6 8" id="KW-0472">Membrane</keyword>
<dbReference type="InterPro" id="IPR016193">
    <property type="entry name" value="Cytidine_deaminase-like"/>
</dbReference>
<evidence type="ECO:0000313" key="12">
    <source>
        <dbReference type="WBParaSite" id="HNAJ_0000949001-mRNA-1"/>
    </source>
</evidence>
<evidence type="ECO:0000256" key="5">
    <source>
        <dbReference type="ARBA" id="ARBA00023128"/>
    </source>
</evidence>